<gene>
    <name evidence="2" type="ORF">AAK873_10565</name>
</gene>
<feature type="domain" description="N-acetyltransferase" evidence="1">
    <location>
        <begin position="1"/>
        <end position="157"/>
    </location>
</feature>
<reference evidence="2 3" key="1">
    <citation type="submission" date="2024-03" db="EMBL/GenBank/DDBJ databases">
        <title>Mouse gut bacterial collection (mGBC) of GemPharmatech.</title>
        <authorList>
            <person name="He Y."/>
            <person name="Dong L."/>
            <person name="Wu D."/>
            <person name="Gao X."/>
            <person name="Lin Z."/>
        </authorList>
    </citation>
    <scope>NUCLEOTIDE SEQUENCE [LARGE SCALE GENOMIC DNA]</scope>
    <source>
        <strain evidence="2 3">54-13</strain>
    </source>
</reference>
<accession>A0ABV4CZQ7</accession>
<dbReference type="PANTHER" id="PTHR43072">
    <property type="entry name" value="N-ACETYLTRANSFERASE"/>
    <property type="match status" value="1"/>
</dbReference>
<comment type="caution">
    <text evidence="2">The sequence shown here is derived from an EMBL/GenBank/DDBJ whole genome shotgun (WGS) entry which is preliminary data.</text>
</comment>
<dbReference type="Proteomes" id="UP001565200">
    <property type="component" value="Unassembled WGS sequence"/>
</dbReference>
<evidence type="ECO:0000259" key="1">
    <source>
        <dbReference type="PROSITE" id="PS51186"/>
    </source>
</evidence>
<proteinExistence type="predicted"/>
<organism evidence="2 3">
    <name type="scientific">Heminiphilus faecis</name>
    <dbReference type="NCBI Taxonomy" id="2601703"/>
    <lineage>
        <taxon>Bacteria</taxon>
        <taxon>Pseudomonadati</taxon>
        <taxon>Bacteroidota</taxon>
        <taxon>Bacteroidia</taxon>
        <taxon>Bacteroidales</taxon>
        <taxon>Muribaculaceae</taxon>
        <taxon>Heminiphilus</taxon>
    </lineage>
</organism>
<name>A0ABV4CZQ7_9BACT</name>
<protein>
    <submittedName>
        <fullName evidence="2">N-acetyltransferase family protein</fullName>
    </submittedName>
</protein>
<dbReference type="Gene3D" id="3.40.630.30">
    <property type="match status" value="1"/>
</dbReference>
<dbReference type="InterPro" id="IPR000182">
    <property type="entry name" value="GNAT_dom"/>
</dbReference>
<dbReference type="PROSITE" id="PS51186">
    <property type="entry name" value="GNAT"/>
    <property type="match status" value="1"/>
</dbReference>
<dbReference type="SUPFAM" id="SSF55729">
    <property type="entry name" value="Acyl-CoA N-acyltransferases (Nat)"/>
    <property type="match status" value="1"/>
</dbReference>
<keyword evidence="3" id="KW-1185">Reference proteome</keyword>
<dbReference type="InterPro" id="IPR016181">
    <property type="entry name" value="Acyl_CoA_acyltransferase"/>
</dbReference>
<dbReference type="EMBL" id="JBCLPP010000031">
    <property type="protein sequence ID" value="MEY8246055.1"/>
    <property type="molecule type" value="Genomic_DNA"/>
</dbReference>
<dbReference type="PANTHER" id="PTHR43072:SF8">
    <property type="entry name" value="ACYLTRANSFERASE FABY-RELATED"/>
    <property type="match status" value="1"/>
</dbReference>
<sequence length="160" mass="18593">MLRKVKFTDASAITDIYNRYIAETTISFETECLTEKDMMERICDISEKYPYFVWEENGKPVGYCYAHPWKERAAYSRTLETTIYIDNTWQRRGIGHRLMKALIDECRIKGYHALIACVTGDNEASIKMHESLGFSKVSCFKEVGYKHGQILDVVDLELLL</sequence>
<dbReference type="CDD" id="cd04301">
    <property type="entry name" value="NAT_SF"/>
    <property type="match status" value="1"/>
</dbReference>
<evidence type="ECO:0000313" key="3">
    <source>
        <dbReference type="Proteomes" id="UP001565200"/>
    </source>
</evidence>
<dbReference type="Pfam" id="PF00583">
    <property type="entry name" value="Acetyltransf_1"/>
    <property type="match status" value="1"/>
</dbReference>
<evidence type="ECO:0000313" key="2">
    <source>
        <dbReference type="EMBL" id="MEY8246055.1"/>
    </source>
</evidence>
<dbReference type="RefSeq" id="WP_121699987.1">
    <property type="nucleotide sequence ID" value="NZ_JBCLPP010000031.1"/>
</dbReference>